<dbReference type="Pfam" id="PF01242">
    <property type="entry name" value="PTPS"/>
    <property type="match status" value="1"/>
</dbReference>
<evidence type="ECO:0000313" key="13">
    <source>
        <dbReference type="Proteomes" id="UP000438991"/>
    </source>
</evidence>
<evidence type="ECO:0000256" key="7">
    <source>
        <dbReference type="ARBA" id="ARBA00022723"/>
    </source>
</evidence>
<comment type="pathway">
    <text evidence="3">Purine metabolism; 7-cyano-7-deazaguanine biosynthesis.</text>
</comment>
<evidence type="ECO:0000256" key="8">
    <source>
        <dbReference type="ARBA" id="ARBA00022833"/>
    </source>
</evidence>
<evidence type="ECO:0000256" key="6">
    <source>
        <dbReference type="ARBA" id="ARBA00018141"/>
    </source>
</evidence>
<dbReference type="RefSeq" id="WP_111386491.1">
    <property type="nucleotide sequence ID" value="NZ_NPEW01000173.1"/>
</dbReference>
<comment type="cofactor">
    <cofactor evidence="1">
        <name>Zn(2+)</name>
        <dbReference type="ChEBI" id="CHEBI:29105"/>
    </cofactor>
</comment>
<organism evidence="12 13">
    <name type="scientific">Rhodoplanes serenus</name>
    <dbReference type="NCBI Taxonomy" id="200615"/>
    <lineage>
        <taxon>Bacteria</taxon>
        <taxon>Pseudomonadati</taxon>
        <taxon>Pseudomonadota</taxon>
        <taxon>Alphaproteobacteria</taxon>
        <taxon>Hyphomicrobiales</taxon>
        <taxon>Nitrobacteraceae</taxon>
        <taxon>Rhodoplanes</taxon>
    </lineage>
</organism>
<keyword evidence="9" id="KW-0456">Lyase</keyword>
<evidence type="ECO:0000256" key="1">
    <source>
        <dbReference type="ARBA" id="ARBA00001947"/>
    </source>
</evidence>
<evidence type="ECO:0000256" key="10">
    <source>
        <dbReference type="ARBA" id="ARBA00031449"/>
    </source>
</evidence>
<sequence>MYAVEVRHHIMIAHSFRGAVFGPAQALHGATFVIDAAILAETLDENGIVVDIGRAHEALKAVLAPLDYQNLDALPEFAGQNTTTEFLTRHVFDRLAAAARAGDLGRDGRALAAIRVTISESHVARAWYEAPLW</sequence>
<dbReference type="EMBL" id="WNKV01000001">
    <property type="protein sequence ID" value="MTW14727.1"/>
    <property type="molecule type" value="Genomic_DNA"/>
</dbReference>
<dbReference type="GO" id="GO:0070497">
    <property type="term" value="F:6-carboxytetrahydropterin synthase activity"/>
    <property type="evidence" value="ECO:0007669"/>
    <property type="project" value="UniProtKB-EC"/>
</dbReference>
<evidence type="ECO:0000313" key="12">
    <source>
        <dbReference type="EMBL" id="MTW14727.1"/>
    </source>
</evidence>
<reference evidence="12 13" key="1">
    <citation type="submission" date="2019-11" db="EMBL/GenBank/DDBJ databases">
        <title>Whole-genome sequence of Rhodoplanes serenus DSM 18633, type strain.</title>
        <authorList>
            <person name="Kyndt J.A."/>
            <person name="Meyer T.E."/>
        </authorList>
    </citation>
    <scope>NUCLEOTIDE SEQUENCE [LARGE SCALE GENOMIC DNA]</scope>
    <source>
        <strain evidence="12 13">DSM 18633</strain>
    </source>
</reference>
<accession>A0A327K047</accession>
<gene>
    <name evidence="12" type="ORF">GJ689_00665</name>
</gene>
<dbReference type="Gene3D" id="3.30.479.10">
    <property type="entry name" value="6-pyruvoyl tetrahydropterin synthase/QueD"/>
    <property type="match status" value="1"/>
</dbReference>
<keyword evidence="7" id="KW-0479">Metal-binding</keyword>
<name>A0A327K047_9BRAD</name>
<dbReference type="PANTHER" id="PTHR12589:SF7">
    <property type="entry name" value="6-PYRUVOYL TETRAHYDROBIOPTERIN SYNTHASE"/>
    <property type="match status" value="1"/>
</dbReference>
<dbReference type="Proteomes" id="UP000438991">
    <property type="component" value="Unassembled WGS sequence"/>
</dbReference>
<evidence type="ECO:0000256" key="9">
    <source>
        <dbReference type="ARBA" id="ARBA00023239"/>
    </source>
</evidence>
<keyword evidence="8" id="KW-0862">Zinc</keyword>
<dbReference type="EC" id="4.1.2.50" evidence="5"/>
<dbReference type="InterPro" id="IPR038418">
    <property type="entry name" value="6-PTP_synth/QueD_sf"/>
</dbReference>
<dbReference type="PANTHER" id="PTHR12589">
    <property type="entry name" value="PYRUVOYL TETRAHYDROBIOPTERIN SYNTHASE"/>
    <property type="match status" value="1"/>
</dbReference>
<comment type="caution">
    <text evidence="12">The sequence shown here is derived from an EMBL/GenBank/DDBJ whole genome shotgun (WGS) entry which is preliminary data.</text>
</comment>
<dbReference type="AlphaFoldDB" id="A0A327K047"/>
<protein>
    <recommendedName>
        <fullName evidence="6">6-carboxy-5,6,7,8-tetrahydropterin synthase</fullName>
        <ecNumber evidence="5">4.1.2.50</ecNumber>
    </recommendedName>
    <alternativeName>
        <fullName evidence="10">Queuosine biosynthesis protein QueD</fullName>
    </alternativeName>
</protein>
<dbReference type="SUPFAM" id="SSF55620">
    <property type="entry name" value="Tetrahydrobiopterin biosynthesis enzymes-like"/>
    <property type="match status" value="1"/>
</dbReference>
<comment type="catalytic activity">
    <reaction evidence="11">
        <text>7,8-dihydroneopterin 3'-triphosphate + H2O = 6-carboxy-5,6,7,8-tetrahydropterin + triphosphate + acetaldehyde + 2 H(+)</text>
        <dbReference type="Rhea" id="RHEA:27966"/>
        <dbReference type="ChEBI" id="CHEBI:15343"/>
        <dbReference type="ChEBI" id="CHEBI:15377"/>
        <dbReference type="ChEBI" id="CHEBI:15378"/>
        <dbReference type="ChEBI" id="CHEBI:18036"/>
        <dbReference type="ChEBI" id="CHEBI:58462"/>
        <dbReference type="ChEBI" id="CHEBI:61032"/>
        <dbReference type="EC" id="4.1.2.50"/>
    </reaction>
</comment>
<evidence type="ECO:0000256" key="4">
    <source>
        <dbReference type="ARBA" id="ARBA00008900"/>
    </source>
</evidence>
<comment type="function">
    <text evidence="2">Catalyzes the conversion of 7,8-dihydroneopterin triphosphate (H2NTP) to 6-carboxy-5,6,7,8-tetrahydropterin (CPH4) and acetaldehyde.</text>
</comment>
<proteinExistence type="inferred from homology"/>
<evidence type="ECO:0000256" key="3">
    <source>
        <dbReference type="ARBA" id="ARBA00005061"/>
    </source>
</evidence>
<comment type="similarity">
    <text evidence="4">Belongs to the PTPS family. QueD subfamily.</text>
</comment>
<dbReference type="InterPro" id="IPR007115">
    <property type="entry name" value="6-PTP_synth/QueD"/>
</dbReference>
<evidence type="ECO:0000256" key="2">
    <source>
        <dbReference type="ARBA" id="ARBA00002285"/>
    </source>
</evidence>
<evidence type="ECO:0000256" key="11">
    <source>
        <dbReference type="ARBA" id="ARBA00048807"/>
    </source>
</evidence>
<evidence type="ECO:0000256" key="5">
    <source>
        <dbReference type="ARBA" id="ARBA00012982"/>
    </source>
</evidence>
<dbReference type="GO" id="GO:0046872">
    <property type="term" value="F:metal ion binding"/>
    <property type="evidence" value="ECO:0007669"/>
    <property type="project" value="UniProtKB-KW"/>
</dbReference>